<feature type="coiled-coil region" evidence="1">
    <location>
        <begin position="68"/>
        <end position="95"/>
    </location>
</feature>
<feature type="compositionally biased region" description="Basic and acidic residues" evidence="2">
    <location>
        <begin position="101"/>
        <end position="116"/>
    </location>
</feature>
<evidence type="ECO:0000256" key="2">
    <source>
        <dbReference type="SAM" id="MobiDB-lite"/>
    </source>
</evidence>
<protein>
    <submittedName>
        <fullName evidence="3">Uncharacterized protein</fullName>
    </submittedName>
</protein>
<name>A0A2C5X880_9PEZI</name>
<dbReference type="OrthoDB" id="185373at2759"/>
<proteinExistence type="predicted"/>
<keyword evidence="4" id="KW-1185">Reference proteome</keyword>
<keyword evidence="1" id="KW-0175">Coiled coil</keyword>
<evidence type="ECO:0000313" key="4">
    <source>
        <dbReference type="Proteomes" id="UP000222788"/>
    </source>
</evidence>
<sequence>MQSFLLRAGKAQACRCRSCLTVVKTTIRNVTTGSSTRKPTLSEVVTGCYTAAFGTFAVIDAKFKDKRQDDLEAKISDTKSAIAALQAENAALIAKHADKIEKKKPGSTKGDPRWGSDTEFLPDESSHDPAYFLWDEHGNKLFDKFKTTDYWKTIPVIKRTNYKRLTRWLEEDATSDSAFLGDFSEPDLITRENEVSSFVRSIFSALERNRDSDFQPANLRLRIEGLLAQDYPRFNNADPTEAEQTHSTLRTYLLKGINDNRETTIENICYNLLVSPVPPNGKTYNSLLLQLNQAGYHSIAEQLVLNARSHFRTYRTDYPTAVCLLNHSKEANRTGLFYKYVSMIFSSTEPEALKKWLLSASDRGRYLFEVIIKGLLGLYKFRDAADMLCNSFQLGNIINSWAIVQLFSLCIYALDRNAAMIIVRALAQAPEIIDTLIAREPEIQSIMLHQIKYLVSITRLEDIPERVRDNVLARSGIESQGFDKLVSSLEFHDLRLQIEQIERATTRLYAALSSELSPSELSEEANAAIKDFDFHWTAASPGSWFGNNIMVRSPADPKFTHYTHQDYCEGQSAMKLAIFDRLVTNTIRDSQRIVLETQTAIKEFEKIQEPEKDNTTKEPSSIKVMAPYVSARRKTDAQQLVGWECKTKSPIPDDAYIDLQLKKKIALLESLERSSQVRSVWPS</sequence>
<dbReference type="Proteomes" id="UP000222788">
    <property type="component" value="Unassembled WGS sequence"/>
</dbReference>
<comment type="caution">
    <text evidence="3">The sequence shown here is derived from an EMBL/GenBank/DDBJ whole genome shotgun (WGS) entry which is preliminary data.</text>
</comment>
<organism evidence="3 4">
    <name type="scientific">Ceratocystis fimbriata CBS 114723</name>
    <dbReference type="NCBI Taxonomy" id="1035309"/>
    <lineage>
        <taxon>Eukaryota</taxon>
        <taxon>Fungi</taxon>
        <taxon>Dikarya</taxon>
        <taxon>Ascomycota</taxon>
        <taxon>Pezizomycotina</taxon>
        <taxon>Sordariomycetes</taxon>
        <taxon>Hypocreomycetidae</taxon>
        <taxon>Microascales</taxon>
        <taxon>Ceratocystidaceae</taxon>
        <taxon>Ceratocystis</taxon>
    </lineage>
</organism>
<feature type="region of interest" description="Disordered" evidence="2">
    <location>
        <begin position="101"/>
        <end position="120"/>
    </location>
</feature>
<accession>A0A2C5X880</accession>
<dbReference type="STRING" id="1035309.A0A2C5X880"/>
<reference evidence="3 4" key="2">
    <citation type="journal article" date="2013" name="IMA Fungus">
        <title>IMA Genome-F 1: Ceratocystis fimbriata: Draft nuclear genome sequence for the plant pathogen, Ceratocystis fimbriata.</title>
        <authorList>
            <person name="Wilken P.M."/>
            <person name="Steenkamp E.T."/>
            <person name="Wingfield M.J."/>
            <person name="de Beer Z.W."/>
            <person name="Wingfield B.D."/>
        </authorList>
    </citation>
    <scope>NUCLEOTIDE SEQUENCE [LARGE SCALE GENOMIC DNA]</scope>
    <source>
        <strain evidence="3 4">CBS 114723</strain>
    </source>
</reference>
<dbReference type="AlphaFoldDB" id="A0A2C5X880"/>
<dbReference type="EMBL" id="APWK03000035">
    <property type="protein sequence ID" value="PHH53863.1"/>
    <property type="molecule type" value="Genomic_DNA"/>
</dbReference>
<evidence type="ECO:0000313" key="3">
    <source>
        <dbReference type="EMBL" id="PHH53863.1"/>
    </source>
</evidence>
<reference evidence="3 4" key="1">
    <citation type="journal article" date="2013" name="Fungal Biol.">
        <title>Analysis of microsatellite markers in the genome of the plant pathogen Ceratocystis fimbriata.</title>
        <authorList>
            <person name="Simpson M.C."/>
            <person name="Wilken P.M."/>
            <person name="Coetzee M.P."/>
            <person name="Wingfield M.J."/>
            <person name="Wingfield B.D."/>
        </authorList>
    </citation>
    <scope>NUCLEOTIDE SEQUENCE [LARGE SCALE GENOMIC DNA]</scope>
    <source>
        <strain evidence="3 4">CBS 114723</strain>
    </source>
</reference>
<gene>
    <name evidence="3" type="ORF">CFIMG_002633RAa</name>
</gene>
<evidence type="ECO:0000256" key="1">
    <source>
        <dbReference type="SAM" id="Coils"/>
    </source>
</evidence>